<organism evidence="1 2">
    <name type="scientific">Candidatus Nitrosotalea okcheonensis</name>
    <dbReference type="NCBI Taxonomy" id="1903276"/>
    <lineage>
        <taxon>Archaea</taxon>
        <taxon>Nitrososphaerota</taxon>
        <taxon>Nitrososphaeria</taxon>
        <taxon>Nitrosotaleales</taxon>
        <taxon>Nitrosotaleaceae</taxon>
        <taxon>Nitrosotalea</taxon>
    </lineage>
</organism>
<dbReference type="AlphaFoldDB" id="A0A2H1FFL9"/>
<gene>
    <name evidence="1" type="ORF">NCS_11372</name>
</gene>
<name>A0A2H1FFL9_9ARCH</name>
<reference evidence="2" key="1">
    <citation type="submission" date="2017-03" db="EMBL/GenBank/DDBJ databases">
        <authorList>
            <person name="Herbold C."/>
        </authorList>
    </citation>
    <scope>NUCLEOTIDE SEQUENCE [LARGE SCALE GENOMIC DNA]</scope>
</reference>
<protein>
    <submittedName>
        <fullName evidence="1">Uncharacterized protein</fullName>
    </submittedName>
</protein>
<evidence type="ECO:0000313" key="2">
    <source>
        <dbReference type="Proteomes" id="UP000230607"/>
    </source>
</evidence>
<dbReference type="EMBL" id="LT841358">
    <property type="protein sequence ID" value="SMH71560.1"/>
    <property type="molecule type" value="Genomic_DNA"/>
</dbReference>
<sequence>MNQEALQVAKESMKDNRKLLTALGNEKPIHLTLAPKEEKILSSVLDLLPKSTEGKLVLASLVAFVAWELRNKDRK</sequence>
<dbReference type="Proteomes" id="UP000230607">
    <property type="component" value="Chromosome 1"/>
</dbReference>
<proteinExistence type="predicted"/>
<accession>A0A2H1FFL9</accession>
<keyword evidence="2" id="KW-1185">Reference proteome</keyword>
<evidence type="ECO:0000313" key="1">
    <source>
        <dbReference type="EMBL" id="SMH71560.1"/>
    </source>
</evidence>
<dbReference type="RefSeq" id="WP_157927507.1">
    <property type="nucleotide sequence ID" value="NZ_LT841358.1"/>
</dbReference>